<dbReference type="PANTHER" id="PTHR42711">
    <property type="entry name" value="ABC TRANSPORTER ATP-BINDING PROTEIN"/>
    <property type="match status" value="1"/>
</dbReference>
<dbReference type="GO" id="GO:0016887">
    <property type="term" value="F:ATP hydrolysis activity"/>
    <property type="evidence" value="ECO:0007669"/>
    <property type="project" value="InterPro"/>
</dbReference>
<dbReference type="PROSITE" id="PS50893">
    <property type="entry name" value="ABC_TRANSPORTER_2"/>
    <property type="match status" value="1"/>
</dbReference>
<dbReference type="InterPro" id="IPR027417">
    <property type="entry name" value="P-loop_NTPase"/>
</dbReference>
<evidence type="ECO:0000256" key="2">
    <source>
        <dbReference type="ARBA" id="ARBA00022448"/>
    </source>
</evidence>
<accession>A0A2K9BUH3</accession>
<dbReference type="PROSITE" id="PS00211">
    <property type="entry name" value="ABC_TRANSPORTER_1"/>
    <property type="match status" value="1"/>
</dbReference>
<comment type="similarity">
    <text evidence="1">Belongs to the ABC transporter superfamily.</text>
</comment>
<evidence type="ECO:0000313" key="7">
    <source>
        <dbReference type="Proteomes" id="UP000233419"/>
    </source>
</evidence>
<dbReference type="SMART" id="SM00382">
    <property type="entry name" value="AAA"/>
    <property type="match status" value="1"/>
</dbReference>
<evidence type="ECO:0000259" key="5">
    <source>
        <dbReference type="PROSITE" id="PS50893"/>
    </source>
</evidence>
<dbReference type="GO" id="GO:0005524">
    <property type="term" value="F:ATP binding"/>
    <property type="evidence" value="ECO:0007669"/>
    <property type="project" value="UniProtKB-KW"/>
</dbReference>
<dbReference type="InterPro" id="IPR003593">
    <property type="entry name" value="AAA+_ATPase"/>
</dbReference>
<protein>
    <submittedName>
        <fullName evidence="6">ABC transporter ATP-binding protein</fullName>
    </submittedName>
</protein>
<dbReference type="PANTHER" id="PTHR42711:SF5">
    <property type="entry name" value="ABC TRANSPORTER ATP-BINDING PROTEIN NATA"/>
    <property type="match status" value="1"/>
</dbReference>
<dbReference type="Proteomes" id="UP000233419">
    <property type="component" value="Chromosome"/>
</dbReference>
<dbReference type="InterPro" id="IPR017871">
    <property type="entry name" value="ABC_transporter-like_CS"/>
</dbReference>
<keyword evidence="2" id="KW-0813">Transport</keyword>
<sequence length="295" mass="34149">MKIIQVANLTKIYSNGYGIYDIDLEVEEGRIFGYLGPNGAGKSTTIRTLMGYIKPNKGQSLINGLDTWTQAALVQNDTGYLPGEISFPDNMTGWKFIKLIYNLRNQKNWAEVEKLIAYWEFNPNLKIKKMSKGMKQKVGLVIAFMHNPKIVILDEPTAGLDPLMQQKFVDTIQRAKANGQTILMSSHIFEEVEKTCDEVAIIKSGRIISHVDLHELRSKNKRYYKITYGSDEFMQWSEFYTDKEKLTYIYNVKPEEVKEFFKKLANFKIEMVSEIPFSLEKYFMKFYKSEGESNV</sequence>
<evidence type="ECO:0000256" key="4">
    <source>
        <dbReference type="ARBA" id="ARBA00022840"/>
    </source>
</evidence>
<dbReference type="CDD" id="cd03230">
    <property type="entry name" value="ABC_DR_subfamily_A"/>
    <property type="match status" value="1"/>
</dbReference>
<keyword evidence="4 6" id="KW-0067">ATP-binding</keyword>
<dbReference type="InterPro" id="IPR003439">
    <property type="entry name" value="ABC_transporter-like_ATP-bd"/>
</dbReference>
<dbReference type="OrthoDB" id="9778547at2"/>
<dbReference type="SUPFAM" id="SSF52540">
    <property type="entry name" value="P-loop containing nucleoside triphosphate hydrolases"/>
    <property type="match status" value="1"/>
</dbReference>
<reference evidence="6 7" key="1">
    <citation type="submission" date="2017-12" db="EMBL/GenBank/DDBJ databases">
        <title>Mesoplasma syrphidae YJS, Complete Genome.</title>
        <authorList>
            <person name="Knight T.F."/>
            <person name="Citino T."/>
            <person name="Rubinstein R."/>
            <person name="Neuschaefer Z."/>
        </authorList>
    </citation>
    <scope>NUCLEOTIDE SEQUENCE [LARGE SCALE GENOMIC DNA]</scope>
    <source>
        <strain evidence="6 7">YJS</strain>
    </source>
</reference>
<evidence type="ECO:0000256" key="3">
    <source>
        <dbReference type="ARBA" id="ARBA00022741"/>
    </source>
</evidence>
<dbReference type="InterPro" id="IPR050763">
    <property type="entry name" value="ABC_transporter_ATP-binding"/>
</dbReference>
<dbReference type="AlphaFoldDB" id="A0A2K9BUH3"/>
<dbReference type="EMBL" id="CP025257">
    <property type="protein sequence ID" value="AUF83360.1"/>
    <property type="molecule type" value="Genomic_DNA"/>
</dbReference>
<organism evidence="6 7">
    <name type="scientific">Mesoplasma syrphidae</name>
    <dbReference type="NCBI Taxonomy" id="225999"/>
    <lineage>
        <taxon>Bacteria</taxon>
        <taxon>Bacillati</taxon>
        <taxon>Mycoplasmatota</taxon>
        <taxon>Mollicutes</taxon>
        <taxon>Entomoplasmatales</taxon>
        <taxon>Entomoplasmataceae</taxon>
        <taxon>Mesoplasma</taxon>
    </lineage>
</organism>
<keyword evidence="7" id="KW-1185">Reference proteome</keyword>
<keyword evidence="3" id="KW-0547">Nucleotide-binding</keyword>
<evidence type="ECO:0000313" key="6">
    <source>
        <dbReference type="EMBL" id="AUF83360.1"/>
    </source>
</evidence>
<dbReference type="Gene3D" id="3.40.50.300">
    <property type="entry name" value="P-loop containing nucleotide triphosphate hydrolases"/>
    <property type="match status" value="1"/>
</dbReference>
<feature type="domain" description="ABC transporter" evidence="5">
    <location>
        <begin position="4"/>
        <end position="229"/>
    </location>
</feature>
<evidence type="ECO:0000256" key="1">
    <source>
        <dbReference type="ARBA" id="ARBA00005417"/>
    </source>
</evidence>
<proteinExistence type="inferred from homology"/>
<gene>
    <name evidence="6" type="ORF">CXP39_00870</name>
</gene>
<dbReference type="RefSeq" id="WP_027048465.1">
    <property type="nucleotide sequence ID" value="NZ_CP025257.1"/>
</dbReference>
<dbReference type="KEGG" id="msyr:CXP39_00870"/>
<name>A0A2K9BUH3_9MOLU</name>
<dbReference type="Pfam" id="PF00005">
    <property type="entry name" value="ABC_tran"/>
    <property type="match status" value="1"/>
</dbReference>